<dbReference type="CDD" id="cd01948">
    <property type="entry name" value="EAL"/>
    <property type="match status" value="1"/>
</dbReference>
<accession>A0ABN4LQH3</accession>
<evidence type="ECO:0000256" key="1">
    <source>
        <dbReference type="SAM" id="Phobius"/>
    </source>
</evidence>
<feature type="domain" description="GGDEF" evidence="3">
    <location>
        <begin position="250"/>
        <end position="383"/>
    </location>
</feature>
<dbReference type="Pfam" id="PF00990">
    <property type="entry name" value="GGDEF"/>
    <property type="match status" value="1"/>
</dbReference>
<dbReference type="InterPro" id="IPR029787">
    <property type="entry name" value="Nucleotide_cyclase"/>
</dbReference>
<dbReference type="SUPFAM" id="SSF55073">
    <property type="entry name" value="Nucleotide cyclase"/>
    <property type="match status" value="1"/>
</dbReference>
<dbReference type="PANTHER" id="PTHR44757">
    <property type="entry name" value="DIGUANYLATE CYCLASE DGCP"/>
    <property type="match status" value="1"/>
</dbReference>
<dbReference type="Gene3D" id="3.20.20.450">
    <property type="entry name" value="EAL domain"/>
    <property type="match status" value="1"/>
</dbReference>
<dbReference type="PROSITE" id="PS50887">
    <property type="entry name" value="GGDEF"/>
    <property type="match status" value="1"/>
</dbReference>
<dbReference type="SMART" id="SM00267">
    <property type="entry name" value="GGDEF"/>
    <property type="match status" value="1"/>
</dbReference>
<evidence type="ECO:0000259" key="2">
    <source>
        <dbReference type="PROSITE" id="PS50883"/>
    </source>
</evidence>
<keyword evidence="1" id="KW-0812">Transmembrane</keyword>
<dbReference type="SMART" id="SM00052">
    <property type="entry name" value="EAL"/>
    <property type="match status" value="1"/>
</dbReference>
<organism evidence="4 5">
    <name type="scientific">Alteromonas stellipolaris</name>
    <dbReference type="NCBI Taxonomy" id="233316"/>
    <lineage>
        <taxon>Bacteria</taxon>
        <taxon>Pseudomonadati</taxon>
        <taxon>Pseudomonadota</taxon>
        <taxon>Gammaproteobacteria</taxon>
        <taxon>Alteromonadales</taxon>
        <taxon>Alteromonadaceae</taxon>
        <taxon>Alteromonas/Salinimonas group</taxon>
        <taxon>Alteromonas</taxon>
    </lineage>
</organism>
<keyword evidence="5" id="KW-1185">Reference proteome</keyword>
<dbReference type="PANTHER" id="PTHR44757:SF2">
    <property type="entry name" value="BIOFILM ARCHITECTURE MAINTENANCE PROTEIN MBAA"/>
    <property type="match status" value="1"/>
</dbReference>
<feature type="transmembrane region" description="Helical" evidence="1">
    <location>
        <begin position="12"/>
        <end position="33"/>
    </location>
</feature>
<dbReference type="InterPro" id="IPR035919">
    <property type="entry name" value="EAL_sf"/>
</dbReference>
<dbReference type="Proteomes" id="UP000056750">
    <property type="component" value="Chromosome"/>
</dbReference>
<dbReference type="InterPro" id="IPR001633">
    <property type="entry name" value="EAL_dom"/>
</dbReference>
<dbReference type="NCBIfam" id="TIGR00254">
    <property type="entry name" value="GGDEF"/>
    <property type="match status" value="1"/>
</dbReference>
<name>A0ABN4LQH3_9ALTE</name>
<dbReference type="SUPFAM" id="SSF141868">
    <property type="entry name" value="EAL domain-like"/>
    <property type="match status" value="1"/>
</dbReference>
<dbReference type="CDD" id="cd01949">
    <property type="entry name" value="GGDEF"/>
    <property type="match status" value="1"/>
</dbReference>
<dbReference type="Gene3D" id="3.30.70.270">
    <property type="match status" value="1"/>
</dbReference>
<keyword evidence="1" id="KW-0472">Membrane</keyword>
<dbReference type="PROSITE" id="PS50883">
    <property type="entry name" value="EAL"/>
    <property type="match status" value="1"/>
</dbReference>
<proteinExistence type="predicted"/>
<dbReference type="InterPro" id="IPR052155">
    <property type="entry name" value="Biofilm_reg_signaling"/>
</dbReference>
<feature type="domain" description="EAL" evidence="2">
    <location>
        <begin position="392"/>
        <end position="640"/>
    </location>
</feature>
<protein>
    <submittedName>
        <fullName evidence="4">Uncharacterized protein</fullName>
    </submittedName>
</protein>
<keyword evidence="1" id="KW-1133">Transmembrane helix</keyword>
<feature type="transmembrane region" description="Helical" evidence="1">
    <location>
        <begin position="168"/>
        <end position="192"/>
    </location>
</feature>
<dbReference type="InterPro" id="IPR043128">
    <property type="entry name" value="Rev_trsase/Diguanyl_cyclase"/>
</dbReference>
<evidence type="ECO:0000259" key="3">
    <source>
        <dbReference type="PROSITE" id="PS50887"/>
    </source>
</evidence>
<sequence length="647" mass="72156">MDVKNSGIRKALPVLTFTFFVFALILVWCFFTLNHSNFFHQLNVRHFKYTSELSDQISVPAELFSEPDSVELDNIRQTILNIRQQPLNCLSMIGNTERFIMNIIGTESVIDICTRDVQSANNSLAALAGYEAGDISRKTLQDQIVKSLREFRTNSSDFEMPVEKTVNFVANITLSIIILSSIVVLLFAAFISRAVSAGLTSREEAMDALAQSEKRNKALAHTDTLTGLPNRNLLEHTIDKAINMSERSNLPFAVMFIDLDRFKDINDSLGHALGDKLLVTMAQRISDAIRATDVVVRFGGDEFVAVTDCFESIETIDFIAHRILDAISKPVKLANNDCYITASIGVACYPQNGSNSSLLLKHADTAMYQAKNAGKNQYQAFDKLSAIKQNRKLKLVNQLHHAIANNEFSLVYQPIVRLVDGVTVGSEALLRWTNPDNEAIGPDEFIPIAEHSGQIIDIGNWVLQQACEQCKAWHEAGATHHAMAINVSSHQLKDQHFAQRLEDILARLSLPAECIHVEVTENIAIMEEQACVTSLYRLSELGVQLLLDDFGTGYSCLSYLKNLPFDVLKIDKSFMPANNTIATTIIAMGHELDMEVVAEGIETDICYAMLQKLNCQYGQGYLFQKPVPASEFDIYKHYKCSDPEAVE</sequence>
<reference evidence="4 5" key="1">
    <citation type="submission" date="2015-12" db="EMBL/GenBank/DDBJ databases">
        <title>Intraspecies pangenome expansion in the marine bacterium Alteromonas.</title>
        <authorList>
            <person name="Lopez-Perez M."/>
            <person name="Rodriguez-Valera F."/>
        </authorList>
    </citation>
    <scope>NUCLEOTIDE SEQUENCE [LARGE SCALE GENOMIC DNA]</scope>
    <source>
        <strain evidence="4 5">LMG 21861</strain>
    </source>
</reference>
<dbReference type="Pfam" id="PF00563">
    <property type="entry name" value="EAL"/>
    <property type="match status" value="1"/>
</dbReference>
<evidence type="ECO:0000313" key="4">
    <source>
        <dbReference type="EMBL" id="AMJ76063.1"/>
    </source>
</evidence>
<gene>
    <name evidence="4" type="ORF">AVL57_20115</name>
</gene>
<dbReference type="EMBL" id="CP013926">
    <property type="protein sequence ID" value="AMJ76063.1"/>
    <property type="molecule type" value="Genomic_DNA"/>
</dbReference>
<evidence type="ECO:0000313" key="5">
    <source>
        <dbReference type="Proteomes" id="UP000056750"/>
    </source>
</evidence>
<dbReference type="InterPro" id="IPR000160">
    <property type="entry name" value="GGDEF_dom"/>
</dbReference>